<gene>
    <name evidence="2" type="ORF">J2W55_004927</name>
</gene>
<reference evidence="2 3" key="1">
    <citation type="submission" date="2023-07" db="EMBL/GenBank/DDBJ databases">
        <title>Sorghum-associated microbial communities from plants grown in Nebraska, USA.</title>
        <authorList>
            <person name="Schachtman D."/>
        </authorList>
    </citation>
    <scope>NUCLEOTIDE SEQUENCE [LARGE SCALE GENOMIC DNA]</scope>
    <source>
        <strain evidence="2 3">3262</strain>
    </source>
</reference>
<dbReference type="RefSeq" id="WP_310102397.1">
    <property type="nucleotide sequence ID" value="NZ_JAVDUU010000005.1"/>
</dbReference>
<keyword evidence="1" id="KW-1133">Transmembrane helix</keyword>
<feature type="transmembrane region" description="Helical" evidence="1">
    <location>
        <begin position="62"/>
        <end position="83"/>
    </location>
</feature>
<keyword evidence="3" id="KW-1185">Reference proteome</keyword>
<sequence length="84" mass="9254">MNITKVNTITYRAICIVICLFLLIGGGGMLFINHSYIKGRIGLATAIIIGLLLFNEPSLKSWTAVILTFMLSLYLIGLSGHIIW</sequence>
<proteinExistence type="predicted"/>
<keyword evidence="1" id="KW-0472">Membrane</keyword>
<dbReference type="EMBL" id="JAVDUU010000005">
    <property type="protein sequence ID" value="MDR6945059.1"/>
    <property type="molecule type" value="Genomic_DNA"/>
</dbReference>
<comment type="caution">
    <text evidence="2">The sequence shown here is derived from an EMBL/GenBank/DDBJ whole genome shotgun (WGS) entry which is preliminary data.</text>
</comment>
<feature type="transmembrane region" description="Helical" evidence="1">
    <location>
        <begin position="9"/>
        <end position="31"/>
    </location>
</feature>
<protein>
    <submittedName>
        <fullName evidence="2">Uncharacterized protein</fullName>
    </submittedName>
</protein>
<keyword evidence="1" id="KW-0812">Transmembrane</keyword>
<evidence type="ECO:0000313" key="2">
    <source>
        <dbReference type="EMBL" id="MDR6945059.1"/>
    </source>
</evidence>
<dbReference type="Proteomes" id="UP001247620">
    <property type="component" value="Unassembled WGS sequence"/>
</dbReference>
<feature type="transmembrane region" description="Helical" evidence="1">
    <location>
        <begin position="37"/>
        <end position="55"/>
    </location>
</feature>
<evidence type="ECO:0000256" key="1">
    <source>
        <dbReference type="SAM" id="Phobius"/>
    </source>
</evidence>
<name>A0ABU1TIA5_9SPHI</name>
<organism evidence="2 3">
    <name type="scientific">Mucilaginibacter pocheonensis</name>
    <dbReference type="NCBI Taxonomy" id="398050"/>
    <lineage>
        <taxon>Bacteria</taxon>
        <taxon>Pseudomonadati</taxon>
        <taxon>Bacteroidota</taxon>
        <taxon>Sphingobacteriia</taxon>
        <taxon>Sphingobacteriales</taxon>
        <taxon>Sphingobacteriaceae</taxon>
        <taxon>Mucilaginibacter</taxon>
    </lineage>
</organism>
<evidence type="ECO:0000313" key="3">
    <source>
        <dbReference type="Proteomes" id="UP001247620"/>
    </source>
</evidence>
<accession>A0ABU1TIA5</accession>